<name>A0A2C8F9T7_9BACT</name>
<dbReference type="InterPro" id="IPR027467">
    <property type="entry name" value="MopterinOxRdtase_cofactor_BS"/>
</dbReference>
<dbReference type="GO" id="GO:0042597">
    <property type="term" value="C:periplasmic space"/>
    <property type="evidence" value="ECO:0007669"/>
    <property type="project" value="UniProtKB-SubCell"/>
</dbReference>
<keyword evidence="13" id="KW-1185">Reference proteome</keyword>
<dbReference type="PROSITE" id="PS51669">
    <property type="entry name" value="4FE4S_MOW_BIS_MGD"/>
    <property type="match status" value="1"/>
</dbReference>
<organism evidence="12 13">
    <name type="scientific">Pseudodesulfovibrio profundus</name>
    <dbReference type="NCBI Taxonomy" id="57320"/>
    <lineage>
        <taxon>Bacteria</taxon>
        <taxon>Pseudomonadati</taxon>
        <taxon>Thermodesulfobacteriota</taxon>
        <taxon>Desulfovibrionia</taxon>
        <taxon>Desulfovibrionales</taxon>
        <taxon>Desulfovibrionaceae</taxon>
    </lineage>
</organism>
<keyword evidence="5" id="KW-0004">4Fe-4S</keyword>
<dbReference type="PROSITE" id="PS00551">
    <property type="entry name" value="MOLYBDOPTERIN_PROK_1"/>
    <property type="match status" value="1"/>
</dbReference>
<dbReference type="PROSITE" id="PS51257">
    <property type="entry name" value="PROKAR_LIPOPROTEIN"/>
    <property type="match status" value="1"/>
</dbReference>
<dbReference type="PANTHER" id="PTHR43598">
    <property type="entry name" value="TUNGSTEN-CONTAINING FORMYLMETHANOFURAN DEHYDROGENASE 2 SUBUNIT B"/>
    <property type="match status" value="1"/>
</dbReference>
<dbReference type="KEGG" id="pprf:DPRO_2285"/>
<sequence>MHTNRRNFLKLSATAAVATAFGGLGLGCTAASQGQMQDRIAALSPKWSKQTTTVCCYCAVGCGLVVNTSLKTMKAINVEGDPDHPVNEGALCAKGSSIWQLNDNDRRPDSVLYRAPYSKEFKKVSLAWALEKIAHNVKKTRDEGFTYKNAKGQVVNRVDNIASLGSAALDNEECWAYQTMLRSLGLVYIEHQARI</sequence>
<dbReference type="PANTHER" id="PTHR43598:SF1">
    <property type="entry name" value="FORMATE DEHYDROGENASE-O MAJOR SUBUNIT"/>
    <property type="match status" value="1"/>
</dbReference>
<dbReference type="SMART" id="SM00926">
    <property type="entry name" value="Molybdop_Fe4S4"/>
    <property type="match status" value="1"/>
</dbReference>
<keyword evidence="10" id="KW-0732">Signal</keyword>
<dbReference type="InterPro" id="IPR019546">
    <property type="entry name" value="TAT_signal_bac_arc"/>
</dbReference>
<reference evidence="13" key="1">
    <citation type="submission" date="2017-09" db="EMBL/GenBank/DDBJ databases">
        <authorList>
            <person name="Regsiter A."/>
            <person name="William W."/>
        </authorList>
    </citation>
    <scope>NUCLEOTIDE SEQUENCE [LARGE SCALE GENOMIC DNA]</scope>
    <source>
        <strain evidence="13">500-1</strain>
    </source>
</reference>
<dbReference type="PROSITE" id="PS51318">
    <property type="entry name" value="TAT"/>
    <property type="match status" value="1"/>
</dbReference>
<comment type="cofactor">
    <cofactor evidence="1">
        <name>[4Fe-4S] cluster</name>
        <dbReference type="ChEBI" id="CHEBI:49883"/>
    </cofactor>
</comment>
<evidence type="ECO:0000256" key="1">
    <source>
        <dbReference type="ARBA" id="ARBA00001966"/>
    </source>
</evidence>
<feature type="domain" description="4Fe-4S Mo/W bis-MGD-type" evidence="11">
    <location>
        <begin position="48"/>
        <end position="106"/>
    </location>
</feature>
<comment type="similarity">
    <text evidence="3">Belongs to the prokaryotic molybdopterin-containing oxidoreductase family.</text>
</comment>
<dbReference type="SUPFAM" id="SSF53706">
    <property type="entry name" value="Formate dehydrogenase/DMSO reductase, domains 1-3"/>
    <property type="match status" value="1"/>
</dbReference>
<dbReference type="GO" id="GO:0030151">
    <property type="term" value="F:molybdenum ion binding"/>
    <property type="evidence" value="ECO:0007669"/>
    <property type="project" value="TreeGrafter"/>
</dbReference>
<evidence type="ECO:0000313" key="12">
    <source>
        <dbReference type="EMBL" id="SOB59191.1"/>
    </source>
</evidence>
<evidence type="ECO:0000256" key="2">
    <source>
        <dbReference type="ARBA" id="ARBA00004418"/>
    </source>
</evidence>
<dbReference type="Proteomes" id="UP000219215">
    <property type="component" value="Chromosome DPRO"/>
</dbReference>
<dbReference type="InterPro" id="IPR006963">
    <property type="entry name" value="Mopterin_OxRdtase_4Fe-4S_dom"/>
</dbReference>
<dbReference type="Pfam" id="PF04879">
    <property type="entry name" value="Molybdop_Fe4S4"/>
    <property type="match status" value="1"/>
</dbReference>
<evidence type="ECO:0000256" key="9">
    <source>
        <dbReference type="ARBA" id="ARBA00023014"/>
    </source>
</evidence>
<dbReference type="GO" id="GO:0016491">
    <property type="term" value="F:oxidoreductase activity"/>
    <property type="evidence" value="ECO:0007669"/>
    <property type="project" value="UniProtKB-KW"/>
</dbReference>
<accession>A0A2C8F9T7</accession>
<dbReference type="EMBL" id="LT907975">
    <property type="protein sequence ID" value="SOB59191.1"/>
    <property type="molecule type" value="Genomic_DNA"/>
</dbReference>
<keyword evidence="8" id="KW-0408">Iron</keyword>
<keyword evidence="9" id="KW-0411">Iron-sulfur</keyword>
<evidence type="ECO:0000256" key="5">
    <source>
        <dbReference type="ARBA" id="ARBA00022485"/>
    </source>
</evidence>
<evidence type="ECO:0000256" key="10">
    <source>
        <dbReference type="SAM" id="SignalP"/>
    </source>
</evidence>
<evidence type="ECO:0000259" key="11">
    <source>
        <dbReference type="PROSITE" id="PS51669"/>
    </source>
</evidence>
<feature type="signal peptide" evidence="10">
    <location>
        <begin position="1"/>
        <end position="30"/>
    </location>
</feature>
<evidence type="ECO:0000256" key="7">
    <source>
        <dbReference type="ARBA" id="ARBA00023002"/>
    </source>
</evidence>
<evidence type="ECO:0000256" key="8">
    <source>
        <dbReference type="ARBA" id="ARBA00023004"/>
    </source>
</evidence>
<comment type="subunit">
    <text evidence="4">Heterodimer of a large and a small subunit.</text>
</comment>
<keyword evidence="6" id="KW-0479">Metal-binding</keyword>
<feature type="chain" id="PRO_5013061706" evidence="10">
    <location>
        <begin position="31"/>
        <end position="195"/>
    </location>
</feature>
<gene>
    <name evidence="12" type="ORF">DPRO_2285</name>
</gene>
<dbReference type="Gene3D" id="2.20.25.90">
    <property type="entry name" value="ADC-like domains"/>
    <property type="match status" value="1"/>
</dbReference>
<dbReference type="NCBIfam" id="TIGR01409">
    <property type="entry name" value="TAT_signal_seq"/>
    <property type="match status" value="1"/>
</dbReference>
<dbReference type="GO" id="GO:0009055">
    <property type="term" value="F:electron transfer activity"/>
    <property type="evidence" value="ECO:0007669"/>
    <property type="project" value="TreeGrafter"/>
</dbReference>
<dbReference type="GO" id="GO:0009061">
    <property type="term" value="P:anaerobic respiration"/>
    <property type="evidence" value="ECO:0007669"/>
    <property type="project" value="TreeGrafter"/>
</dbReference>
<comment type="subcellular location">
    <subcellularLocation>
        <location evidence="2">Periplasm</location>
    </subcellularLocation>
</comment>
<evidence type="ECO:0000256" key="3">
    <source>
        <dbReference type="ARBA" id="ARBA00010312"/>
    </source>
</evidence>
<evidence type="ECO:0000256" key="6">
    <source>
        <dbReference type="ARBA" id="ARBA00022723"/>
    </source>
</evidence>
<keyword evidence="7" id="KW-0560">Oxidoreductase</keyword>
<evidence type="ECO:0000313" key="13">
    <source>
        <dbReference type="Proteomes" id="UP000219215"/>
    </source>
</evidence>
<evidence type="ECO:0000256" key="4">
    <source>
        <dbReference type="ARBA" id="ARBA00011771"/>
    </source>
</evidence>
<proteinExistence type="inferred from homology"/>
<protein>
    <submittedName>
        <fullName evidence="12">Molybdopterin oxidoreductase Fe4S4 region</fullName>
    </submittedName>
</protein>
<dbReference type="Gene3D" id="3.40.50.740">
    <property type="match status" value="1"/>
</dbReference>
<dbReference type="GO" id="GO:0051539">
    <property type="term" value="F:4 iron, 4 sulfur cluster binding"/>
    <property type="evidence" value="ECO:0007669"/>
    <property type="project" value="UniProtKB-KW"/>
</dbReference>
<dbReference type="InterPro" id="IPR006311">
    <property type="entry name" value="TAT_signal"/>
</dbReference>
<dbReference type="AlphaFoldDB" id="A0A2C8F9T7"/>